<reference evidence="2 3" key="1">
    <citation type="submission" date="2016-04" db="EMBL/GenBank/DDBJ databases">
        <title>A degradative enzymes factory behind the ericoid mycorrhizal symbiosis.</title>
        <authorList>
            <consortium name="DOE Joint Genome Institute"/>
            <person name="Martino E."/>
            <person name="Morin E."/>
            <person name="Grelet G."/>
            <person name="Kuo A."/>
            <person name="Kohler A."/>
            <person name="Daghino S."/>
            <person name="Barry K."/>
            <person name="Choi C."/>
            <person name="Cichocki N."/>
            <person name="Clum A."/>
            <person name="Copeland A."/>
            <person name="Hainaut M."/>
            <person name="Haridas S."/>
            <person name="Labutti K."/>
            <person name="Lindquist E."/>
            <person name="Lipzen A."/>
            <person name="Khouja H.-R."/>
            <person name="Murat C."/>
            <person name="Ohm R."/>
            <person name="Olson A."/>
            <person name="Spatafora J."/>
            <person name="Veneault-Fourrey C."/>
            <person name="Henrissat B."/>
            <person name="Grigoriev I."/>
            <person name="Martin F."/>
            <person name="Perotto S."/>
        </authorList>
    </citation>
    <scope>NUCLEOTIDE SEQUENCE [LARGE SCALE GENOMIC DNA]</scope>
    <source>
        <strain evidence="2 3">E</strain>
    </source>
</reference>
<name>A0A2J6SQ86_9HELO</name>
<evidence type="ECO:0000313" key="2">
    <source>
        <dbReference type="EMBL" id="PMD52917.1"/>
    </source>
</evidence>
<evidence type="ECO:0000313" key="3">
    <source>
        <dbReference type="Proteomes" id="UP000235371"/>
    </source>
</evidence>
<dbReference type="RefSeq" id="XP_024729821.1">
    <property type="nucleotide sequence ID" value="XM_024881547.1"/>
</dbReference>
<proteinExistence type="predicted"/>
<dbReference type="PANTHER" id="PTHR40628:SF1">
    <property type="entry name" value="CHROMO DOMAIN-CONTAINING PROTEIN"/>
    <property type="match status" value="1"/>
</dbReference>
<protein>
    <submittedName>
        <fullName evidence="2">Uncharacterized protein</fullName>
    </submittedName>
</protein>
<dbReference type="GeneID" id="36589624"/>
<dbReference type="OrthoDB" id="4232400at2759"/>
<feature type="compositionally biased region" description="Basic and acidic residues" evidence="1">
    <location>
        <begin position="1"/>
        <end position="13"/>
    </location>
</feature>
<organism evidence="2 3">
    <name type="scientific">Hyaloscypha bicolor E</name>
    <dbReference type="NCBI Taxonomy" id="1095630"/>
    <lineage>
        <taxon>Eukaryota</taxon>
        <taxon>Fungi</taxon>
        <taxon>Dikarya</taxon>
        <taxon>Ascomycota</taxon>
        <taxon>Pezizomycotina</taxon>
        <taxon>Leotiomycetes</taxon>
        <taxon>Helotiales</taxon>
        <taxon>Hyaloscyphaceae</taxon>
        <taxon>Hyaloscypha</taxon>
        <taxon>Hyaloscypha bicolor</taxon>
    </lineage>
</organism>
<dbReference type="EMBL" id="KZ613895">
    <property type="protein sequence ID" value="PMD52917.1"/>
    <property type="molecule type" value="Genomic_DNA"/>
</dbReference>
<sequence length="214" mass="24292">MGEIGDHYRDLKEHRKQQKQKKLEGKSNPPPRRRRCWDWIIVGGDYHYAKNRSSFKEYHRIKAKVGLTRVIGIGMIELQVERKDGTPYTLVLDDVLHTPSAICNGFNPGLIDGQQMWSATDTVEGTDGSGHSSWHARNFFGLPRLVIVNNPEGDSQIEKAKVKRKLPFSLSLVVNEEERDKIEDQNMVMVQRDGGASLDATEDEDTVKVPPSRI</sequence>
<evidence type="ECO:0000256" key="1">
    <source>
        <dbReference type="SAM" id="MobiDB-lite"/>
    </source>
</evidence>
<dbReference type="Proteomes" id="UP000235371">
    <property type="component" value="Unassembled WGS sequence"/>
</dbReference>
<dbReference type="InParanoid" id="A0A2J6SQ86"/>
<dbReference type="AlphaFoldDB" id="A0A2J6SQ86"/>
<keyword evidence="3" id="KW-1185">Reference proteome</keyword>
<feature type="region of interest" description="Disordered" evidence="1">
    <location>
        <begin position="1"/>
        <end position="31"/>
    </location>
</feature>
<accession>A0A2J6SQ86</accession>
<dbReference type="PANTHER" id="PTHR40628">
    <property type="entry name" value="CHROMO DOMAIN-CONTAINING PROTEIN"/>
    <property type="match status" value="1"/>
</dbReference>
<feature type="region of interest" description="Disordered" evidence="1">
    <location>
        <begin position="192"/>
        <end position="214"/>
    </location>
</feature>
<gene>
    <name evidence="2" type="ORF">K444DRAFT_619609</name>
</gene>